<feature type="chain" id="PRO_5016835700" description="Pepsin inhibitor-3-like repeated domain protein" evidence="1">
    <location>
        <begin position="20"/>
        <end position="142"/>
    </location>
</feature>
<dbReference type="AlphaFoldDB" id="A0A368GAG9"/>
<dbReference type="EMBL" id="JOJR01000238">
    <property type="protein sequence ID" value="RCN41396.1"/>
    <property type="molecule type" value="Genomic_DNA"/>
</dbReference>
<name>A0A368GAG9_ANCCA</name>
<feature type="signal peptide" evidence="1">
    <location>
        <begin position="1"/>
        <end position="19"/>
    </location>
</feature>
<evidence type="ECO:0000256" key="1">
    <source>
        <dbReference type="SAM" id="SignalP"/>
    </source>
</evidence>
<gene>
    <name evidence="2" type="ORF">ANCCAN_12663</name>
</gene>
<evidence type="ECO:0008006" key="4">
    <source>
        <dbReference type="Google" id="ProtNLM"/>
    </source>
</evidence>
<protein>
    <recommendedName>
        <fullName evidence="4">Pepsin inhibitor-3-like repeated domain protein</fullName>
    </recommendedName>
</protein>
<accession>A0A368GAG9</accession>
<proteinExistence type="predicted"/>
<dbReference type="OrthoDB" id="2448405at2759"/>
<keyword evidence="3" id="KW-1185">Reference proteome</keyword>
<dbReference type="Proteomes" id="UP000252519">
    <property type="component" value="Unassembled WGS sequence"/>
</dbReference>
<evidence type="ECO:0000313" key="2">
    <source>
        <dbReference type="EMBL" id="RCN41396.1"/>
    </source>
</evidence>
<keyword evidence="1" id="KW-0732">Signal</keyword>
<organism evidence="2 3">
    <name type="scientific">Ancylostoma caninum</name>
    <name type="common">Dog hookworm</name>
    <dbReference type="NCBI Taxonomy" id="29170"/>
    <lineage>
        <taxon>Eukaryota</taxon>
        <taxon>Metazoa</taxon>
        <taxon>Ecdysozoa</taxon>
        <taxon>Nematoda</taxon>
        <taxon>Chromadorea</taxon>
        <taxon>Rhabditida</taxon>
        <taxon>Rhabditina</taxon>
        <taxon>Rhabditomorpha</taxon>
        <taxon>Strongyloidea</taxon>
        <taxon>Ancylostomatidae</taxon>
        <taxon>Ancylostomatinae</taxon>
        <taxon>Ancylostoma</taxon>
    </lineage>
</organism>
<evidence type="ECO:0000313" key="3">
    <source>
        <dbReference type="Proteomes" id="UP000252519"/>
    </source>
</evidence>
<comment type="caution">
    <text evidence="2">The sequence shown here is derived from an EMBL/GenBank/DDBJ whole genome shotgun (WGS) entry which is preliminary data.</text>
</comment>
<reference evidence="2 3" key="1">
    <citation type="submission" date="2014-10" db="EMBL/GenBank/DDBJ databases">
        <title>Draft genome of the hookworm Ancylostoma caninum.</title>
        <authorList>
            <person name="Mitreva M."/>
        </authorList>
    </citation>
    <scope>NUCLEOTIDE SEQUENCE [LARGE SCALE GENOMIC DNA]</scope>
    <source>
        <strain evidence="2 3">Baltimore</strain>
    </source>
</reference>
<sequence>MSSSVFTALLLAIAVVICATQVLPYYGVPLGIFKYNKLGIHGEIYLADDHTIVLDKFVHNPHTSACTAMMIGPPRKEDMKRKMGEGIMLPYTQPNFSWEEIRRQRRRAKRGLQRNNEKTNVKSCPLSTFGKCLELCDLLSPV</sequence>